<reference evidence="1" key="1">
    <citation type="submission" date="2021-02" db="EMBL/GenBank/DDBJ databases">
        <authorList>
            <person name="Nowell W R."/>
        </authorList>
    </citation>
    <scope>NUCLEOTIDE SEQUENCE</scope>
</reference>
<gene>
    <name evidence="1" type="ORF">GPM918_LOCUS33405</name>
    <name evidence="2" type="ORF">SRO942_LOCUS34087</name>
</gene>
<name>A0A815LHN2_9BILA</name>
<dbReference type="EMBL" id="CAJOBC010083172">
    <property type="protein sequence ID" value="CAF4297743.1"/>
    <property type="molecule type" value="Genomic_DNA"/>
</dbReference>
<dbReference type="SUPFAM" id="SSF63825">
    <property type="entry name" value="YWTD domain"/>
    <property type="match status" value="1"/>
</dbReference>
<evidence type="ECO:0000313" key="3">
    <source>
        <dbReference type="Proteomes" id="UP000663829"/>
    </source>
</evidence>
<comment type="caution">
    <text evidence="1">The sequence shown here is derived from an EMBL/GenBank/DDBJ whole genome shotgun (WGS) entry which is preliminary data.</text>
</comment>
<evidence type="ECO:0000313" key="1">
    <source>
        <dbReference type="EMBL" id="CAF1406856.1"/>
    </source>
</evidence>
<dbReference type="Proteomes" id="UP000681722">
    <property type="component" value="Unassembled WGS sequence"/>
</dbReference>
<protein>
    <submittedName>
        <fullName evidence="1">Uncharacterized protein</fullName>
    </submittedName>
</protein>
<dbReference type="Proteomes" id="UP000663829">
    <property type="component" value="Unassembled WGS sequence"/>
</dbReference>
<sequence length="77" mass="8745">MYLDQVQQQLYVGDDTSIQRFDMNTRETLPLNGTTIIGPCGSGTDLSASDVYYNIINNWLYVSDSFNNRVPRTSKTM</sequence>
<proteinExistence type="predicted"/>
<keyword evidence="3" id="KW-1185">Reference proteome</keyword>
<accession>A0A815LHN2</accession>
<dbReference type="AlphaFoldDB" id="A0A815LHN2"/>
<dbReference type="EMBL" id="CAJNOQ010017752">
    <property type="protein sequence ID" value="CAF1406856.1"/>
    <property type="molecule type" value="Genomic_DNA"/>
</dbReference>
<organism evidence="1 3">
    <name type="scientific">Didymodactylos carnosus</name>
    <dbReference type="NCBI Taxonomy" id="1234261"/>
    <lineage>
        <taxon>Eukaryota</taxon>
        <taxon>Metazoa</taxon>
        <taxon>Spiralia</taxon>
        <taxon>Gnathifera</taxon>
        <taxon>Rotifera</taxon>
        <taxon>Eurotatoria</taxon>
        <taxon>Bdelloidea</taxon>
        <taxon>Philodinida</taxon>
        <taxon>Philodinidae</taxon>
        <taxon>Didymodactylos</taxon>
    </lineage>
</organism>
<evidence type="ECO:0000313" key="2">
    <source>
        <dbReference type="EMBL" id="CAF4297743.1"/>
    </source>
</evidence>